<dbReference type="PANTHER" id="PTHR42941">
    <property type="entry name" value="SLL1037 PROTEIN"/>
    <property type="match status" value="1"/>
</dbReference>
<dbReference type="EMBL" id="AFHG01000049">
    <property type="protein sequence ID" value="EGK71613.1"/>
    <property type="molecule type" value="Genomic_DNA"/>
</dbReference>
<comment type="caution">
    <text evidence="3">The sequence shown here is derived from an EMBL/GenBank/DDBJ whole genome shotgun (WGS) entry which is preliminary data.</text>
</comment>
<dbReference type="STRING" id="1000565.METUNv1_02117"/>
<name>F5RCW2_METUF</name>
<keyword evidence="2" id="KW-1133">Transmembrane helix</keyword>
<evidence type="ECO:0008006" key="5">
    <source>
        <dbReference type="Google" id="ProtNLM"/>
    </source>
</evidence>
<dbReference type="Proteomes" id="UP000005019">
    <property type="component" value="Unassembled WGS sequence"/>
</dbReference>
<organism evidence="3 4">
    <name type="scientific">Methyloversatilis universalis (strain ATCC BAA-1314 / DSM 25237 / JCM 13912 / CCUG 52030 / FAM5)</name>
    <dbReference type="NCBI Taxonomy" id="1000565"/>
    <lineage>
        <taxon>Bacteria</taxon>
        <taxon>Pseudomonadati</taxon>
        <taxon>Pseudomonadota</taxon>
        <taxon>Betaproteobacteria</taxon>
        <taxon>Nitrosomonadales</taxon>
        <taxon>Sterolibacteriaceae</taxon>
        <taxon>Methyloversatilis</taxon>
    </lineage>
</organism>
<keyword evidence="4" id="KW-1185">Reference proteome</keyword>
<dbReference type="PANTHER" id="PTHR42941:SF1">
    <property type="entry name" value="SLL1037 PROTEIN"/>
    <property type="match status" value="1"/>
</dbReference>
<dbReference type="Gene3D" id="3.40.190.10">
    <property type="entry name" value="Periplasmic binding protein-like II"/>
    <property type="match status" value="2"/>
</dbReference>
<dbReference type="AlphaFoldDB" id="F5RCW2"/>
<feature type="transmembrane region" description="Helical" evidence="2">
    <location>
        <begin position="21"/>
        <end position="41"/>
    </location>
</feature>
<evidence type="ECO:0000313" key="4">
    <source>
        <dbReference type="Proteomes" id="UP000005019"/>
    </source>
</evidence>
<evidence type="ECO:0000256" key="1">
    <source>
        <dbReference type="SAM" id="MobiDB-lite"/>
    </source>
</evidence>
<feature type="transmembrane region" description="Helical" evidence="2">
    <location>
        <begin position="343"/>
        <end position="367"/>
    </location>
</feature>
<proteinExistence type="predicted"/>
<keyword evidence="2" id="KW-0812">Transmembrane</keyword>
<dbReference type="eggNOG" id="COG2358">
    <property type="taxonomic scope" value="Bacteria"/>
</dbReference>
<dbReference type="OrthoDB" id="237270at2"/>
<reference evidence="3 4" key="1">
    <citation type="journal article" date="2011" name="J. Bacteriol.">
        <title>Genome sequence of Methyloversatilis universalis FAM5T, a methylotrophic representative of the order Rhodocyclales.</title>
        <authorList>
            <person name="Kittichotirat W."/>
            <person name="Good N.M."/>
            <person name="Hall R."/>
            <person name="Bringel F."/>
            <person name="Lajus A."/>
            <person name="Medigue C."/>
            <person name="Smalley N.E."/>
            <person name="Beck D."/>
            <person name="Bumgarner R."/>
            <person name="Vuilleumier S."/>
            <person name="Kalyuzhnaya M.G."/>
        </authorList>
    </citation>
    <scope>NUCLEOTIDE SEQUENCE [LARGE SCALE GENOMIC DNA]</scope>
    <source>
        <strain evidence="4">ATCC BAA-1314 / JCM 13912 / FAM5</strain>
    </source>
</reference>
<feature type="compositionally biased region" description="Low complexity" evidence="1">
    <location>
        <begin position="444"/>
        <end position="462"/>
    </location>
</feature>
<accession>F5RCW2</accession>
<keyword evidence="2" id="KW-0472">Membrane</keyword>
<sequence>MPYTLRASALRNWLRQLSFRDMFALGVPALLIIAAGFWFAARYIKPAPPDQAIISCGASGSAYESFCARYKPLFEQYGITLETRDSAGSIENLKRISDPEQTLDFAFIQGGSAPDHPPGLLSLGAAYYEPVWVFYRGRPGLERLDQLKGMRIGIGAEGSGTRHLALQMLAAHGMDTDRRRLLPLGGTDGVAALLHRRIDALIVVGAVHSASVWSLLYADGVSLMSLAQAPAYSRRFPHLSLLTLPRGAIDFVRDIPPRDVSLVATQAYVAAREDTHPALIDLMLGAMKPAHAEATVFQRPGEFPKADAGDFELHPRAKRFYEAGPPFLQRYLPFSIANLLDRMLVLLVPLLALALPLFKILPQLYVWRVRSKLYRWYGELKDIERQALMDDPPRSRAEWLDDLERVEMAVSRITVPLAHSDYYYQLRAHIHMVRRRLQGEAAAAPDAGEAATAAPDASRATAKPGGTD</sequence>
<dbReference type="SUPFAM" id="SSF53850">
    <property type="entry name" value="Periplasmic binding protein-like II"/>
    <property type="match status" value="1"/>
</dbReference>
<dbReference type="RefSeq" id="WP_008061454.1">
    <property type="nucleotide sequence ID" value="NZ_AFHG01000049.1"/>
</dbReference>
<evidence type="ECO:0000256" key="2">
    <source>
        <dbReference type="SAM" id="Phobius"/>
    </source>
</evidence>
<dbReference type="Pfam" id="PF16868">
    <property type="entry name" value="NMT1_3"/>
    <property type="match status" value="1"/>
</dbReference>
<evidence type="ECO:0000313" key="3">
    <source>
        <dbReference type="EMBL" id="EGK71613.1"/>
    </source>
</evidence>
<feature type="region of interest" description="Disordered" evidence="1">
    <location>
        <begin position="444"/>
        <end position="468"/>
    </location>
</feature>
<gene>
    <name evidence="3" type="ORF">METUNv1_02117</name>
</gene>
<dbReference type="InterPro" id="IPR011852">
    <property type="entry name" value="TRAP_TAXI"/>
</dbReference>
<protein>
    <recommendedName>
        <fullName evidence="5">TRAP transporter solute receptor, TAXI family</fullName>
    </recommendedName>
</protein>